<dbReference type="EMBL" id="JAGRRH010000022">
    <property type="protein sequence ID" value="KAG7345715.1"/>
    <property type="molecule type" value="Genomic_DNA"/>
</dbReference>
<dbReference type="InterPro" id="IPR002903">
    <property type="entry name" value="RsmH"/>
</dbReference>
<proteinExistence type="inferred from homology"/>
<sequence length="465" mass="51913">MRSTRRHRRQSTITPTFLSLQCLLLTTSRNPIPAANGFSFPSHHLPIHHHNHQTQHRHGTKGRLYLSTTSNIPSNHHDNHHHRDQENNDDAVTNDDDTFATTYHAPVMVKECIDALLDCQRGRMRRQDQHQDQQQPLVFVDGTLGGGGHSAALLARLGPHDIVLGCDVDPNALDTATTRLSRFMNHDGTEMPLFIPVECNFGDLVTVLSTTVTHPHTQEPILKGSTNDGGGQVDGILLDFGVSSHQIDEPDRGFSFMKDGPLDMRMSGNHRHKQQQQQQGLSAADICNEFDETELQRIFSKYGDEPRAKTLAKAIVKHRPLSTTGQLVEAIASVTPAYAKNKRNGQTATCARIFQSLRIVVNNEDGVLERVLSEACPTVLRPGGRLVCLSYHSMEDRATKRIMRDGTLQTKRRPSSWEDQTDMYGNYVGPPKPFRPVGKAIKATAEEVDRNPRARSAVLRIAERL</sequence>
<dbReference type="AlphaFoldDB" id="A0A9K3PFW0"/>
<evidence type="ECO:0000313" key="3">
    <source>
        <dbReference type="EMBL" id="KAG7345715.1"/>
    </source>
</evidence>
<protein>
    <submittedName>
        <fullName evidence="3">S-adenosyl-methyltransferase</fullName>
    </submittedName>
</protein>
<feature type="chain" id="PRO_5039888554" evidence="2">
    <location>
        <begin position="29"/>
        <end position="465"/>
    </location>
</feature>
<reference evidence="3" key="2">
    <citation type="submission" date="2021-04" db="EMBL/GenBank/DDBJ databases">
        <authorList>
            <person name="Podell S."/>
        </authorList>
    </citation>
    <scope>NUCLEOTIDE SEQUENCE</scope>
    <source>
        <strain evidence="3">Hildebrandi</strain>
    </source>
</reference>
<reference evidence="3" key="1">
    <citation type="journal article" date="2021" name="Sci. Rep.">
        <title>Diploid genomic architecture of Nitzschia inconspicua, an elite biomass production diatom.</title>
        <authorList>
            <person name="Oliver A."/>
            <person name="Podell S."/>
            <person name="Pinowska A."/>
            <person name="Traller J.C."/>
            <person name="Smith S.R."/>
            <person name="McClure R."/>
            <person name="Beliaev A."/>
            <person name="Bohutskyi P."/>
            <person name="Hill E.A."/>
            <person name="Rabines A."/>
            <person name="Zheng H."/>
            <person name="Allen L.Z."/>
            <person name="Kuo A."/>
            <person name="Grigoriev I.V."/>
            <person name="Allen A.E."/>
            <person name="Hazlebeck D."/>
            <person name="Allen E.E."/>
        </authorList>
    </citation>
    <scope>NUCLEOTIDE SEQUENCE</scope>
    <source>
        <strain evidence="3">Hildebrandi</strain>
    </source>
</reference>
<keyword evidence="2" id="KW-0732">Signal</keyword>
<dbReference type="GO" id="GO:0070475">
    <property type="term" value="P:rRNA base methylation"/>
    <property type="evidence" value="ECO:0007669"/>
    <property type="project" value="TreeGrafter"/>
</dbReference>
<feature type="compositionally biased region" description="Basic residues" evidence="1">
    <location>
        <begin position="45"/>
        <end position="61"/>
    </location>
</feature>
<keyword evidence="4" id="KW-1185">Reference proteome</keyword>
<dbReference type="HAMAP" id="MF_01007">
    <property type="entry name" value="16SrRNA_methyltr_H"/>
    <property type="match status" value="1"/>
</dbReference>
<dbReference type="PANTHER" id="PTHR11265">
    <property type="entry name" value="S-ADENOSYL-METHYLTRANSFERASE MRAW"/>
    <property type="match status" value="1"/>
</dbReference>
<dbReference type="PANTHER" id="PTHR11265:SF0">
    <property type="entry name" value="12S RRNA N4-METHYLCYTIDINE METHYLTRANSFERASE"/>
    <property type="match status" value="1"/>
</dbReference>
<dbReference type="OrthoDB" id="16290at2759"/>
<feature type="signal peptide" evidence="2">
    <location>
        <begin position="1"/>
        <end position="28"/>
    </location>
</feature>
<feature type="compositionally biased region" description="Basic and acidic residues" evidence="1">
    <location>
        <begin position="75"/>
        <end position="86"/>
    </location>
</feature>
<gene>
    <name evidence="3" type="ORF">IV203_033246</name>
</gene>
<organism evidence="3 4">
    <name type="scientific">Nitzschia inconspicua</name>
    <dbReference type="NCBI Taxonomy" id="303405"/>
    <lineage>
        <taxon>Eukaryota</taxon>
        <taxon>Sar</taxon>
        <taxon>Stramenopiles</taxon>
        <taxon>Ochrophyta</taxon>
        <taxon>Bacillariophyta</taxon>
        <taxon>Bacillariophyceae</taxon>
        <taxon>Bacillariophycidae</taxon>
        <taxon>Bacillariales</taxon>
        <taxon>Bacillariaceae</taxon>
        <taxon>Nitzschia</taxon>
    </lineage>
</organism>
<accession>A0A9K3PFW0</accession>
<dbReference type="Proteomes" id="UP000693970">
    <property type="component" value="Unassembled WGS sequence"/>
</dbReference>
<evidence type="ECO:0000256" key="2">
    <source>
        <dbReference type="SAM" id="SignalP"/>
    </source>
</evidence>
<evidence type="ECO:0000256" key="1">
    <source>
        <dbReference type="SAM" id="MobiDB-lite"/>
    </source>
</evidence>
<dbReference type="GO" id="GO:0071424">
    <property type="term" value="F:rRNA (cytosine-N4-)-methyltransferase activity"/>
    <property type="evidence" value="ECO:0007669"/>
    <property type="project" value="TreeGrafter"/>
</dbReference>
<dbReference type="NCBIfam" id="TIGR00006">
    <property type="entry name" value="16S rRNA (cytosine(1402)-N(4))-methyltransferase RsmH"/>
    <property type="match status" value="1"/>
</dbReference>
<feature type="region of interest" description="Disordered" evidence="1">
    <location>
        <begin position="43"/>
        <end position="97"/>
    </location>
</feature>
<feature type="region of interest" description="Disordered" evidence="1">
    <location>
        <begin position="407"/>
        <end position="429"/>
    </location>
</feature>
<dbReference type="Pfam" id="PF01795">
    <property type="entry name" value="Methyltransf_5"/>
    <property type="match status" value="1"/>
</dbReference>
<comment type="caution">
    <text evidence="3">The sequence shown here is derived from an EMBL/GenBank/DDBJ whole genome shotgun (WGS) entry which is preliminary data.</text>
</comment>
<name>A0A9K3PFW0_9STRA</name>
<feature type="compositionally biased region" description="Acidic residues" evidence="1">
    <location>
        <begin position="87"/>
        <end position="97"/>
    </location>
</feature>
<evidence type="ECO:0000313" key="4">
    <source>
        <dbReference type="Proteomes" id="UP000693970"/>
    </source>
</evidence>